<dbReference type="SMART" id="SM00387">
    <property type="entry name" value="HATPase_c"/>
    <property type="match status" value="1"/>
</dbReference>
<dbReference type="SUPFAM" id="SSF158472">
    <property type="entry name" value="HAMP domain-like"/>
    <property type="match status" value="1"/>
</dbReference>
<dbReference type="Gene3D" id="1.10.287.130">
    <property type="match status" value="1"/>
</dbReference>
<comment type="catalytic activity">
    <reaction evidence="1">
        <text>ATP + protein L-histidine = ADP + protein N-phospho-L-histidine.</text>
        <dbReference type="EC" id="2.7.13.3"/>
    </reaction>
</comment>
<dbReference type="Proteomes" id="UP000061660">
    <property type="component" value="Chromosome"/>
</dbReference>
<evidence type="ECO:0000256" key="1">
    <source>
        <dbReference type="ARBA" id="ARBA00000085"/>
    </source>
</evidence>
<dbReference type="InterPro" id="IPR004358">
    <property type="entry name" value="Sig_transdc_His_kin-like_C"/>
</dbReference>
<keyword evidence="10" id="KW-0902">Two-component regulatory system</keyword>
<dbReference type="EC" id="2.7.13.3" evidence="3"/>
<reference evidence="16" key="1">
    <citation type="submission" date="2015-12" db="EMBL/GenBank/DDBJ databases">
        <title>Complete genome sequences of two moderately thermophilic Paenibacillus species.</title>
        <authorList>
            <person name="Butler R.III."/>
            <person name="Wang J."/>
            <person name="Stark B.C."/>
            <person name="Pombert J.-F."/>
        </authorList>
    </citation>
    <scope>NUCLEOTIDE SEQUENCE [LARGE SCALE GENOMIC DNA]</scope>
    <source>
        <strain evidence="16">32O-Y</strain>
    </source>
</reference>
<dbReference type="Gene3D" id="3.30.565.10">
    <property type="entry name" value="Histidine kinase-like ATPase, C-terminal domain"/>
    <property type="match status" value="1"/>
</dbReference>
<dbReference type="CDD" id="cd00075">
    <property type="entry name" value="HATPase"/>
    <property type="match status" value="1"/>
</dbReference>
<protein>
    <recommendedName>
        <fullName evidence="3">histidine kinase</fullName>
        <ecNumber evidence="3">2.7.13.3</ecNumber>
    </recommendedName>
</protein>
<feature type="domain" description="HAMP" evidence="14">
    <location>
        <begin position="190"/>
        <end position="247"/>
    </location>
</feature>
<feature type="transmembrane region" description="Helical" evidence="12">
    <location>
        <begin position="169"/>
        <end position="189"/>
    </location>
</feature>
<evidence type="ECO:0000256" key="7">
    <source>
        <dbReference type="ARBA" id="ARBA00022741"/>
    </source>
</evidence>
<dbReference type="InterPro" id="IPR003660">
    <property type="entry name" value="HAMP_dom"/>
</dbReference>
<dbReference type="GO" id="GO:0000155">
    <property type="term" value="F:phosphorelay sensor kinase activity"/>
    <property type="evidence" value="ECO:0007669"/>
    <property type="project" value="InterPro"/>
</dbReference>
<dbReference type="EMBL" id="CP013652">
    <property type="protein sequence ID" value="ALS25196.1"/>
    <property type="molecule type" value="Genomic_DNA"/>
</dbReference>
<evidence type="ECO:0000259" key="14">
    <source>
        <dbReference type="PROSITE" id="PS50885"/>
    </source>
</evidence>
<name>A0A0U2UQ94_9BACL</name>
<keyword evidence="12" id="KW-1133">Transmembrane helix</keyword>
<dbReference type="Pfam" id="PF00512">
    <property type="entry name" value="HisKA"/>
    <property type="match status" value="1"/>
</dbReference>
<feature type="transmembrane region" description="Helical" evidence="12">
    <location>
        <begin position="12"/>
        <end position="35"/>
    </location>
</feature>
<dbReference type="Gene3D" id="6.10.340.10">
    <property type="match status" value="1"/>
</dbReference>
<evidence type="ECO:0000256" key="9">
    <source>
        <dbReference type="ARBA" id="ARBA00022840"/>
    </source>
</evidence>
<evidence type="ECO:0000259" key="13">
    <source>
        <dbReference type="PROSITE" id="PS50109"/>
    </source>
</evidence>
<sequence>MKKIPFSPSIETKIMLPFLLLVIFPVLFVGGISYWSAYKNYSQSMEEKAALSLNQALLQLEHIHQKVLARAVSLTEGKKDSIEFTQKLWKNEMVIVEGEVMLLAPSDPWTELRLHLSGTDQPHGRVILDNTWFHQSYLLFDTYEPWNWRIGILVTINPFSPALTNIQKYTLITIVIASIFVIQATILLAHHIAKPLKRLAGWFDQVRDGQPFHLEKKNEEMLQRKDEVGILVDAFHQMVRQMEERKQMEVRLTRLERLAALGELAAGMAHEIRNPLTGMKTSVQVLQRRIAGNEQNDMLLTGIQSEIERLNRLTIQLVHFAKPQLARLLRVDIRQVLDEVLALLAQPIRDKQIRIEVRQTHTPLFAFYDPDHLKQIYLNLLLNAIKVVPSAEGKIVIHMTENSDELRIDISDNGIGIPPEHADKIFNPFFTTDPKGTGLGLSVVHRLVTEHGGHIDAKDVGDEEQGTVFSFTIPKKRRKHVNEASGHY</sequence>
<keyword evidence="6" id="KW-0808">Transferase</keyword>
<dbReference type="InterPro" id="IPR036890">
    <property type="entry name" value="HATPase_C_sf"/>
</dbReference>
<evidence type="ECO:0000313" key="16">
    <source>
        <dbReference type="Proteomes" id="UP000061660"/>
    </source>
</evidence>
<keyword evidence="8 15" id="KW-0418">Kinase</keyword>
<dbReference type="GO" id="GO:0005524">
    <property type="term" value="F:ATP binding"/>
    <property type="evidence" value="ECO:0007669"/>
    <property type="project" value="UniProtKB-KW"/>
</dbReference>
<reference evidence="15 16" key="2">
    <citation type="journal article" date="2016" name="Genome Announc.">
        <title>Complete Genome Sequences of Two Interactive Moderate Thermophiles, Paenibacillus napthalenovorans 32O-Y and Paenibacillus sp. 32O-W.</title>
        <authorList>
            <person name="Butler R.R.III."/>
            <person name="Wang J."/>
            <person name="Stark B.C."/>
            <person name="Pombert J.F."/>
        </authorList>
    </citation>
    <scope>NUCLEOTIDE SEQUENCE [LARGE SCALE GENOMIC DNA]</scope>
    <source>
        <strain evidence="15 16">32O-Y</strain>
    </source>
</reference>
<dbReference type="PATRIC" id="fig|162209.4.peg.5212"/>
<dbReference type="CDD" id="cd00082">
    <property type="entry name" value="HisKA"/>
    <property type="match status" value="1"/>
</dbReference>
<evidence type="ECO:0000313" key="15">
    <source>
        <dbReference type="EMBL" id="ALS25196.1"/>
    </source>
</evidence>
<dbReference type="CDD" id="cd06225">
    <property type="entry name" value="HAMP"/>
    <property type="match status" value="1"/>
</dbReference>
<feature type="domain" description="Histidine kinase" evidence="13">
    <location>
        <begin position="267"/>
        <end position="477"/>
    </location>
</feature>
<keyword evidence="5" id="KW-0597">Phosphoprotein</keyword>
<evidence type="ECO:0000256" key="5">
    <source>
        <dbReference type="ARBA" id="ARBA00022553"/>
    </source>
</evidence>
<proteinExistence type="predicted"/>
<dbReference type="PANTHER" id="PTHR43065:SF10">
    <property type="entry name" value="PEROXIDE STRESS-ACTIVATED HISTIDINE KINASE MAK3"/>
    <property type="match status" value="1"/>
</dbReference>
<dbReference type="PANTHER" id="PTHR43065">
    <property type="entry name" value="SENSOR HISTIDINE KINASE"/>
    <property type="match status" value="1"/>
</dbReference>
<evidence type="ECO:0000256" key="8">
    <source>
        <dbReference type="ARBA" id="ARBA00022777"/>
    </source>
</evidence>
<dbReference type="InterPro" id="IPR005467">
    <property type="entry name" value="His_kinase_dom"/>
</dbReference>
<dbReference type="PROSITE" id="PS50885">
    <property type="entry name" value="HAMP"/>
    <property type="match status" value="1"/>
</dbReference>
<organism evidence="15 16">
    <name type="scientific">Paenibacillus naphthalenovorans</name>
    <dbReference type="NCBI Taxonomy" id="162209"/>
    <lineage>
        <taxon>Bacteria</taxon>
        <taxon>Bacillati</taxon>
        <taxon>Bacillota</taxon>
        <taxon>Bacilli</taxon>
        <taxon>Bacillales</taxon>
        <taxon>Paenibacillaceae</taxon>
        <taxon>Paenibacillus</taxon>
    </lineage>
</organism>
<dbReference type="InterPro" id="IPR036097">
    <property type="entry name" value="HisK_dim/P_sf"/>
</dbReference>
<evidence type="ECO:0000256" key="11">
    <source>
        <dbReference type="ARBA" id="ARBA00023136"/>
    </source>
</evidence>
<keyword evidence="11 12" id="KW-0472">Membrane</keyword>
<keyword evidence="9" id="KW-0067">ATP-binding</keyword>
<evidence type="ECO:0000256" key="10">
    <source>
        <dbReference type="ARBA" id="ARBA00023012"/>
    </source>
</evidence>
<dbReference type="PRINTS" id="PR00344">
    <property type="entry name" value="BCTRLSENSOR"/>
</dbReference>
<accession>A0A0U2UQ94</accession>
<dbReference type="SUPFAM" id="SSF47384">
    <property type="entry name" value="Homodimeric domain of signal transducing histidine kinase"/>
    <property type="match status" value="1"/>
</dbReference>
<dbReference type="AlphaFoldDB" id="A0A0U2UQ94"/>
<dbReference type="InterPro" id="IPR003661">
    <property type="entry name" value="HisK_dim/P_dom"/>
</dbReference>
<dbReference type="Pfam" id="PF02518">
    <property type="entry name" value="HATPase_c"/>
    <property type="match status" value="1"/>
</dbReference>
<dbReference type="RefSeq" id="WP_062410612.1">
    <property type="nucleotide sequence ID" value="NZ_CP013652.1"/>
</dbReference>
<keyword evidence="4" id="KW-1003">Cell membrane</keyword>
<comment type="subcellular location">
    <subcellularLocation>
        <location evidence="2">Cell membrane</location>
        <topology evidence="2">Multi-pass membrane protein</topology>
    </subcellularLocation>
</comment>
<keyword evidence="7" id="KW-0547">Nucleotide-binding</keyword>
<dbReference type="PROSITE" id="PS50109">
    <property type="entry name" value="HIS_KIN"/>
    <property type="match status" value="1"/>
</dbReference>
<evidence type="ECO:0000256" key="2">
    <source>
        <dbReference type="ARBA" id="ARBA00004651"/>
    </source>
</evidence>
<dbReference type="InterPro" id="IPR003594">
    <property type="entry name" value="HATPase_dom"/>
</dbReference>
<dbReference type="SMART" id="SM00388">
    <property type="entry name" value="HisKA"/>
    <property type="match status" value="1"/>
</dbReference>
<dbReference type="STRING" id="162209.IJ22_49340"/>
<dbReference type="Pfam" id="PF00672">
    <property type="entry name" value="HAMP"/>
    <property type="match status" value="1"/>
</dbReference>
<keyword evidence="16" id="KW-1185">Reference proteome</keyword>
<evidence type="ECO:0000256" key="6">
    <source>
        <dbReference type="ARBA" id="ARBA00022679"/>
    </source>
</evidence>
<keyword evidence="12" id="KW-0812">Transmembrane</keyword>
<evidence type="ECO:0000256" key="12">
    <source>
        <dbReference type="SAM" id="Phobius"/>
    </source>
</evidence>
<dbReference type="KEGG" id="pnp:IJ22_49340"/>
<gene>
    <name evidence="15" type="ORF">IJ22_49340</name>
</gene>
<evidence type="ECO:0000256" key="3">
    <source>
        <dbReference type="ARBA" id="ARBA00012438"/>
    </source>
</evidence>
<dbReference type="OrthoDB" id="9815750at2"/>
<dbReference type="GO" id="GO:0005886">
    <property type="term" value="C:plasma membrane"/>
    <property type="evidence" value="ECO:0007669"/>
    <property type="project" value="UniProtKB-SubCell"/>
</dbReference>
<evidence type="ECO:0000256" key="4">
    <source>
        <dbReference type="ARBA" id="ARBA00022475"/>
    </source>
</evidence>
<dbReference type="SUPFAM" id="SSF55874">
    <property type="entry name" value="ATPase domain of HSP90 chaperone/DNA topoisomerase II/histidine kinase"/>
    <property type="match status" value="1"/>
</dbReference>